<gene>
    <name evidence="2" type="ORF">CPY51_02705</name>
</gene>
<evidence type="ECO:0000313" key="3">
    <source>
        <dbReference type="Proteomes" id="UP000248925"/>
    </source>
</evidence>
<accession>A0A2W4D530</accession>
<dbReference type="EMBL" id="PCDP01000001">
    <property type="protein sequence ID" value="PZM17155.1"/>
    <property type="molecule type" value="Genomic_DNA"/>
</dbReference>
<keyword evidence="3" id="KW-1185">Reference proteome</keyword>
<evidence type="ECO:0000313" key="2">
    <source>
        <dbReference type="EMBL" id="PZM17155.1"/>
    </source>
</evidence>
<feature type="chain" id="PRO_5016076072" evidence="1">
    <location>
        <begin position="24"/>
        <end position="116"/>
    </location>
</feature>
<dbReference type="Proteomes" id="UP000248925">
    <property type="component" value="Unassembled WGS sequence"/>
</dbReference>
<sequence length="116" mass="12153">MHGRNIAVAVGLALLSAATTAGASSDEAWKQFARDVELKCTEAVGEQIAHPLVVVDPTGSEHYGLALVSGIPKGSKAKVTVICVYDKQQKKAEIGSQLGSDKVRLPPLAHLPIKAK</sequence>
<keyword evidence="1" id="KW-0732">Signal</keyword>
<feature type="signal peptide" evidence="1">
    <location>
        <begin position="1"/>
        <end position="23"/>
    </location>
</feature>
<evidence type="ECO:0000256" key="1">
    <source>
        <dbReference type="SAM" id="SignalP"/>
    </source>
</evidence>
<dbReference type="AlphaFoldDB" id="A0A2W4D530"/>
<organism evidence="2 3">
    <name type="scientific">Rhizobium tubonense</name>
    <dbReference type="NCBI Taxonomy" id="484088"/>
    <lineage>
        <taxon>Bacteria</taxon>
        <taxon>Pseudomonadati</taxon>
        <taxon>Pseudomonadota</taxon>
        <taxon>Alphaproteobacteria</taxon>
        <taxon>Hyphomicrobiales</taxon>
        <taxon>Rhizobiaceae</taxon>
        <taxon>Rhizobium/Agrobacterium group</taxon>
        <taxon>Rhizobium</taxon>
    </lineage>
</organism>
<protein>
    <submittedName>
        <fullName evidence="2">Uncharacterized protein</fullName>
    </submittedName>
</protein>
<dbReference type="RefSeq" id="WP_111158483.1">
    <property type="nucleotide sequence ID" value="NZ_PCDP01000001.1"/>
</dbReference>
<reference evidence="2 3" key="1">
    <citation type="journal article" date="2018" name="Sci. Rep.">
        <title>Rhizobium tumorigenes sp. nov., a novel plant tumorigenic bacterium isolated from cane gall tumors on thornless blackberry.</title>
        <authorList>
            <person name="Kuzmanovi N."/>
            <person name="Smalla K."/>
            <person name="Gronow S."/>
            <person name="PuBawska J."/>
        </authorList>
    </citation>
    <scope>NUCLEOTIDE SEQUENCE [LARGE SCALE GENOMIC DNA]</scope>
    <source>
        <strain evidence="2 3">CCBAU 85046</strain>
    </source>
</reference>
<name>A0A2W4D530_9HYPH</name>
<proteinExistence type="predicted"/>
<dbReference type="OrthoDB" id="7776561at2"/>
<comment type="caution">
    <text evidence="2">The sequence shown here is derived from an EMBL/GenBank/DDBJ whole genome shotgun (WGS) entry which is preliminary data.</text>
</comment>